<organism evidence="4 5">
    <name type="scientific">Thermomonospora cellulosilytica</name>
    <dbReference type="NCBI Taxonomy" id="1411118"/>
    <lineage>
        <taxon>Bacteria</taxon>
        <taxon>Bacillati</taxon>
        <taxon>Actinomycetota</taxon>
        <taxon>Actinomycetes</taxon>
        <taxon>Streptosporangiales</taxon>
        <taxon>Thermomonosporaceae</taxon>
        <taxon>Thermomonospora</taxon>
    </lineage>
</organism>
<dbReference type="Proteomes" id="UP000539313">
    <property type="component" value="Unassembled WGS sequence"/>
</dbReference>
<keyword evidence="2" id="KW-0812">Transmembrane</keyword>
<feature type="transmembrane region" description="Helical" evidence="2">
    <location>
        <begin position="425"/>
        <end position="443"/>
    </location>
</feature>
<evidence type="ECO:0000313" key="4">
    <source>
        <dbReference type="EMBL" id="MBA9007785.1"/>
    </source>
</evidence>
<keyword evidence="2" id="KW-1133">Transmembrane helix</keyword>
<gene>
    <name evidence="4" type="ORF">HNR21_006667</name>
</gene>
<feature type="compositionally biased region" description="Low complexity" evidence="1">
    <location>
        <begin position="239"/>
        <end position="248"/>
    </location>
</feature>
<dbReference type="PANTHER" id="PTHR34219">
    <property type="entry name" value="IRON-REGULATED INNER MEMBRANE PROTEIN-RELATED"/>
    <property type="match status" value="1"/>
</dbReference>
<evidence type="ECO:0000313" key="5">
    <source>
        <dbReference type="Proteomes" id="UP000539313"/>
    </source>
</evidence>
<proteinExistence type="predicted"/>
<comment type="caution">
    <text evidence="4">The sequence shown here is derived from an EMBL/GenBank/DDBJ whole genome shotgun (WGS) entry which is preliminary data.</text>
</comment>
<evidence type="ECO:0000256" key="1">
    <source>
        <dbReference type="SAM" id="MobiDB-lite"/>
    </source>
</evidence>
<dbReference type="InterPro" id="IPR025711">
    <property type="entry name" value="PepSY"/>
</dbReference>
<keyword evidence="5" id="KW-1185">Reference proteome</keyword>
<feature type="domain" description="PepSY" evidence="3">
    <location>
        <begin position="47"/>
        <end position="108"/>
    </location>
</feature>
<dbReference type="EMBL" id="JACJII010000001">
    <property type="protein sequence ID" value="MBA9007785.1"/>
    <property type="molecule type" value="Genomic_DNA"/>
</dbReference>
<evidence type="ECO:0000259" key="3">
    <source>
        <dbReference type="Pfam" id="PF03413"/>
    </source>
</evidence>
<name>A0A7W3RCY8_9ACTN</name>
<evidence type="ECO:0000256" key="2">
    <source>
        <dbReference type="SAM" id="Phobius"/>
    </source>
</evidence>
<dbReference type="Pfam" id="PF03413">
    <property type="entry name" value="PepSY"/>
    <property type="match status" value="1"/>
</dbReference>
<protein>
    <submittedName>
        <fullName evidence="4">Putative iron-regulated membrane protein</fullName>
    </submittedName>
</protein>
<dbReference type="RefSeq" id="WP_220500395.1">
    <property type="nucleotide sequence ID" value="NZ_JACJII010000001.1"/>
</dbReference>
<feature type="transmembrane region" description="Helical" evidence="2">
    <location>
        <begin position="399"/>
        <end position="419"/>
    </location>
</feature>
<dbReference type="Pfam" id="PF03929">
    <property type="entry name" value="PepSY_TM"/>
    <property type="match status" value="1"/>
</dbReference>
<dbReference type="AlphaFoldDB" id="A0A7W3RCY8"/>
<dbReference type="PANTHER" id="PTHR34219:SF1">
    <property type="entry name" value="PEPSY DOMAIN-CONTAINING PROTEIN"/>
    <property type="match status" value="1"/>
</dbReference>
<feature type="transmembrane region" description="Helical" evidence="2">
    <location>
        <begin position="358"/>
        <end position="378"/>
    </location>
</feature>
<dbReference type="InterPro" id="IPR005625">
    <property type="entry name" value="PepSY-ass_TM"/>
</dbReference>
<keyword evidence="2" id="KW-0472">Membrane</keyword>
<reference evidence="4 5" key="1">
    <citation type="submission" date="2020-08" db="EMBL/GenBank/DDBJ databases">
        <title>Sequencing the genomes of 1000 actinobacteria strains.</title>
        <authorList>
            <person name="Klenk H.-P."/>
        </authorList>
    </citation>
    <scope>NUCLEOTIDE SEQUENCE [LARGE SCALE GENOMIC DNA]</scope>
    <source>
        <strain evidence="4 5">DSM 45823</strain>
    </source>
</reference>
<accession>A0A7W3RCY8</accession>
<feature type="transmembrane region" description="Helical" evidence="2">
    <location>
        <begin position="191"/>
        <end position="211"/>
    </location>
</feature>
<sequence>MHFYAGVFVAPFLLLAALTGLLYAFSPQLEQIVHRDVLHAERVAGNPLPLAEQVRAARTAHPEGMIKTVVPPDAPEETTRVVLNGVPGLGELQRTVYVDPYTGKVLGARTTEGTSMPVTTWLGELHRSLHLGDTGALYAEAAASWLWVIAVLGLLMWVVRRRHYRGTAPVHRALWHDRSARGVRRTRGRHGALGLWAATGLLVVSITGLTWTDHAGARFDLLQERLNSTPPKLDTSLTGAPAGGAPAAGHGGHAHHGGAHSSAHDPDPVQIDKVLATARTAGITGPVEISPPARPGHAWTVAETDNTWPVRKDKAAVDPAAQRVTDRVAFSDHPTMAKLTTLGIQFHMGRLFGPANQLFMAATALGLIVLVFWAYRMWWQRRPTRADRRAPFGRPPARGAWRSLPTWTLIAGVPLMLAVAWAVPVLGVTLLAFLVIDALVGVLRRPRTS</sequence>
<feature type="region of interest" description="Disordered" evidence="1">
    <location>
        <begin position="230"/>
        <end position="267"/>
    </location>
</feature>
<feature type="transmembrane region" description="Helical" evidence="2">
    <location>
        <begin position="136"/>
        <end position="159"/>
    </location>
</feature>